<sequence>MFPLQDVDVITLCLDFFAWSNNHAPHSGKEQSVVSAAVIARP</sequence>
<reference evidence="1 2" key="1">
    <citation type="journal article" date="2015" name="Stand. Genomic Sci.">
        <title>Genomic Encyclopedia of Bacterial and Archaeal Type Strains, Phase III: the genomes of soil and plant-associated and newly described type strains.</title>
        <authorList>
            <person name="Whitman W.B."/>
            <person name="Woyke T."/>
            <person name="Klenk H.P."/>
            <person name="Zhou Y."/>
            <person name="Lilburn T.G."/>
            <person name="Beck B.J."/>
            <person name="De Vos P."/>
            <person name="Vandamme P."/>
            <person name="Eisen J.A."/>
            <person name="Garrity G."/>
            <person name="Hugenholtz P."/>
            <person name="Kyrpides N.C."/>
        </authorList>
    </citation>
    <scope>NUCLEOTIDE SEQUENCE [LARGE SCALE GENOMIC DNA]</scope>
    <source>
        <strain evidence="1 2">CGMCC 1.2546</strain>
    </source>
</reference>
<evidence type="ECO:0000313" key="2">
    <source>
        <dbReference type="Proteomes" id="UP000317122"/>
    </source>
</evidence>
<proteinExistence type="predicted"/>
<accession>A0A562M8V1</accession>
<comment type="caution">
    <text evidence="1">The sequence shown here is derived from an EMBL/GenBank/DDBJ whole genome shotgun (WGS) entry which is preliminary data.</text>
</comment>
<protein>
    <submittedName>
        <fullName evidence="1">Uncharacterized protein</fullName>
    </submittedName>
</protein>
<evidence type="ECO:0000313" key="1">
    <source>
        <dbReference type="EMBL" id="TWI16359.1"/>
    </source>
</evidence>
<dbReference type="Proteomes" id="UP000317122">
    <property type="component" value="Unassembled WGS sequence"/>
</dbReference>
<organism evidence="1 2">
    <name type="scientific">Mesorhizobium tianshanense</name>
    <dbReference type="NCBI Taxonomy" id="39844"/>
    <lineage>
        <taxon>Bacteria</taxon>
        <taxon>Pseudomonadati</taxon>
        <taxon>Pseudomonadota</taxon>
        <taxon>Alphaproteobacteria</taxon>
        <taxon>Hyphomicrobiales</taxon>
        <taxon>Phyllobacteriaceae</taxon>
        <taxon>Mesorhizobium</taxon>
    </lineage>
</organism>
<dbReference type="AlphaFoldDB" id="A0A562M8V1"/>
<dbReference type="EMBL" id="VLKT01000130">
    <property type="protein sequence ID" value="TWI16359.1"/>
    <property type="molecule type" value="Genomic_DNA"/>
</dbReference>
<gene>
    <name evidence="1" type="ORF">IQ26_07712</name>
</gene>
<keyword evidence="2" id="KW-1185">Reference proteome</keyword>
<name>A0A562M8V1_9HYPH</name>